<proteinExistence type="inferred from homology"/>
<feature type="transmembrane region" description="Helical" evidence="3">
    <location>
        <begin position="63"/>
        <end position="85"/>
    </location>
</feature>
<keyword evidence="3" id="KW-1133">Transmembrane helix</keyword>
<feature type="transmembrane region" description="Helical" evidence="3">
    <location>
        <begin position="91"/>
        <end position="107"/>
    </location>
</feature>
<dbReference type="Proteomes" id="UP001164187">
    <property type="component" value="Chromosome"/>
</dbReference>
<gene>
    <name evidence="4" type="ORF">O0R46_08175</name>
</gene>
<feature type="transmembrane region" description="Helical" evidence="3">
    <location>
        <begin position="38"/>
        <end position="56"/>
    </location>
</feature>
<feature type="transmembrane region" description="Helical" evidence="3">
    <location>
        <begin position="119"/>
        <end position="140"/>
    </location>
</feature>
<feature type="transmembrane region" description="Helical" evidence="3">
    <location>
        <begin position="12"/>
        <end position="32"/>
    </location>
</feature>
<organism evidence="4 5">
    <name type="scientific">Peptostreptococcus equinus</name>
    <dbReference type="NCBI Taxonomy" id="3003601"/>
    <lineage>
        <taxon>Bacteria</taxon>
        <taxon>Bacillati</taxon>
        <taxon>Bacillota</taxon>
        <taxon>Clostridia</taxon>
        <taxon>Peptostreptococcales</taxon>
        <taxon>Peptostreptococcaceae</taxon>
        <taxon>Peptostreptococcus</taxon>
    </lineage>
</organism>
<dbReference type="PIRSF" id="PIRSF016661">
    <property type="entry name" value="BioY"/>
    <property type="match status" value="1"/>
</dbReference>
<keyword evidence="5" id="KW-1185">Reference proteome</keyword>
<sequence>MFKEKLNTLDIVHCSLFTALIAIGAFIKIMIPLGVFEVTFSLQLLFSLLAGIVLGSKKGFISVLIYLTIGLIGIPIFAHGGGLAYILRPTFGFLIGFAFSALLAGRFREKFGKATFTKLLFACFIGEMAYYLCGLVYYFVSFNYILSNGMSIGLVELISVWFLSTVGPDFILCIIAANIGNRLLPILNKIKCNKGE</sequence>
<evidence type="ECO:0000256" key="3">
    <source>
        <dbReference type="SAM" id="Phobius"/>
    </source>
</evidence>
<feature type="transmembrane region" description="Helical" evidence="3">
    <location>
        <begin position="160"/>
        <end position="179"/>
    </location>
</feature>
<accession>A0ABY7JPZ0</accession>
<keyword evidence="2" id="KW-0813">Transport</keyword>
<evidence type="ECO:0000313" key="4">
    <source>
        <dbReference type="EMBL" id="WAW14566.1"/>
    </source>
</evidence>
<keyword evidence="2 3" id="KW-0472">Membrane</keyword>
<keyword evidence="2" id="KW-1003">Cell membrane</keyword>
<evidence type="ECO:0000256" key="2">
    <source>
        <dbReference type="PIRNR" id="PIRNR016661"/>
    </source>
</evidence>
<protein>
    <recommendedName>
        <fullName evidence="2">Biotin transporter</fullName>
    </recommendedName>
</protein>
<evidence type="ECO:0000256" key="1">
    <source>
        <dbReference type="ARBA" id="ARBA00010692"/>
    </source>
</evidence>
<dbReference type="Gene3D" id="1.10.1760.20">
    <property type="match status" value="1"/>
</dbReference>
<dbReference type="InterPro" id="IPR003784">
    <property type="entry name" value="BioY"/>
</dbReference>
<dbReference type="RefSeq" id="WP_269311263.1">
    <property type="nucleotide sequence ID" value="NZ_CP114052.1"/>
</dbReference>
<dbReference type="EMBL" id="CP114052">
    <property type="protein sequence ID" value="WAW14566.1"/>
    <property type="molecule type" value="Genomic_DNA"/>
</dbReference>
<comment type="similarity">
    <text evidence="1 2">Belongs to the BioY family.</text>
</comment>
<dbReference type="PANTHER" id="PTHR34295:SF1">
    <property type="entry name" value="BIOTIN TRANSPORTER BIOY"/>
    <property type="match status" value="1"/>
</dbReference>
<dbReference type="Pfam" id="PF02632">
    <property type="entry name" value="BioY"/>
    <property type="match status" value="1"/>
</dbReference>
<dbReference type="PANTHER" id="PTHR34295">
    <property type="entry name" value="BIOTIN TRANSPORTER BIOY"/>
    <property type="match status" value="1"/>
</dbReference>
<comment type="subcellular location">
    <subcellularLocation>
        <location evidence="2">Cell membrane</location>
        <topology evidence="2">Multi-pass membrane protein</topology>
    </subcellularLocation>
</comment>
<evidence type="ECO:0000313" key="5">
    <source>
        <dbReference type="Proteomes" id="UP001164187"/>
    </source>
</evidence>
<name>A0ABY7JPZ0_9FIRM</name>
<keyword evidence="3" id="KW-0812">Transmembrane</keyword>
<reference evidence="4" key="1">
    <citation type="submission" date="2022-12" db="EMBL/GenBank/DDBJ databases">
        <title>Peptostreptococcus.</title>
        <authorList>
            <person name="Lee S.H."/>
        </authorList>
    </citation>
    <scope>NUCLEOTIDE SEQUENCE</scope>
    <source>
        <strain evidence="4">CBA3647</strain>
    </source>
</reference>